<dbReference type="GO" id="GO:0008270">
    <property type="term" value="F:zinc ion binding"/>
    <property type="evidence" value="ECO:0007669"/>
    <property type="project" value="InterPro"/>
</dbReference>
<dbReference type="OrthoDB" id="4132249at2759"/>
<feature type="region of interest" description="Disordered" evidence="3">
    <location>
        <begin position="567"/>
        <end position="601"/>
    </location>
</feature>
<organism evidence="5 6">
    <name type="scientific">Dothidotthia symphoricarpi CBS 119687</name>
    <dbReference type="NCBI Taxonomy" id="1392245"/>
    <lineage>
        <taxon>Eukaryota</taxon>
        <taxon>Fungi</taxon>
        <taxon>Dikarya</taxon>
        <taxon>Ascomycota</taxon>
        <taxon>Pezizomycotina</taxon>
        <taxon>Dothideomycetes</taxon>
        <taxon>Pleosporomycetidae</taxon>
        <taxon>Pleosporales</taxon>
        <taxon>Dothidotthiaceae</taxon>
        <taxon>Dothidotthia</taxon>
    </lineage>
</organism>
<feature type="domain" description="Zn(2)-C6 fungal-type" evidence="4">
    <location>
        <begin position="15"/>
        <end position="46"/>
    </location>
</feature>
<evidence type="ECO:0000313" key="5">
    <source>
        <dbReference type="EMBL" id="KAF2132197.1"/>
    </source>
</evidence>
<gene>
    <name evidence="5" type="ORF">P153DRAFT_284954</name>
</gene>
<reference evidence="5" key="1">
    <citation type="journal article" date="2020" name="Stud. Mycol.">
        <title>101 Dothideomycetes genomes: a test case for predicting lifestyles and emergence of pathogens.</title>
        <authorList>
            <person name="Haridas S."/>
            <person name="Albert R."/>
            <person name="Binder M."/>
            <person name="Bloem J."/>
            <person name="Labutti K."/>
            <person name="Salamov A."/>
            <person name="Andreopoulos B."/>
            <person name="Baker S."/>
            <person name="Barry K."/>
            <person name="Bills G."/>
            <person name="Bluhm B."/>
            <person name="Cannon C."/>
            <person name="Castanera R."/>
            <person name="Culley D."/>
            <person name="Daum C."/>
            <person name="Ezra D."/>
            <person name="Gonzalez J."/>
            <person name="Henrissat B."/>
            <person name="Kuo A."/>
            <person name="Liang C."/>
            <person name="Lipzen A."/>
            <person name="Lutzoni F."/>
            <person name="Magnuson J."/>
            <person name="Mondo S."/>
            <person name="Nolan M."/>
            <person name="Ohm R."/>
            <person name="Pangilinan J."/>
            <person name="Park H.-J."/>
            <person name="Ramirez L."/>
            <person name="Alfaro M."/>
            <person name="Sun H."/>
            <person name="Tritt A."/>
            <person name="Yoshinaga Y."/>
            <person name="Zwiers L.-H."/>
            <person name="Turgeon B."/>
            <person name="Goodwin S."/>
            <person name="Spatafora J."/>
            <person name="Crous P."/>
            <person name="Grigoriev I."/>
        </authorList>
    </citation>
    <scope>NUCLEOTIDE SEQUENCE</scope>
    <source>
        <strain evidence="5">CBS 119687</strain>
    </source>
</reference>
<dbReference type="PANTHER" id="PTHR31668">
    <property type="entry name" value="GLUCOSE TRANSPORT TRANSCRIPTION REGULATOR RGT1-RELATED-RELATED"/>
    <property type="match status" value="1"/>
</dbReference>
<evidence type="ECO:0000256" key="2">
    <source>
        <dbReference type="ARBA" id="ARBA00023242"/>
    </source>
</evidence>
<evidence type="ECO:0000256" key="1">
    <source>
        <dbReference type="ARBA" id="ARBA00022723"/>
    </source>
</evidence>
<evidence type="ECO:0000256" key="3">
    <source>
        <dbReference type="SAM" id="MobiDB-lite"/>
    </source>
</evidence>
<keyword evidence="6" id="KW-1185">Reference proteome</keyword>
<dbReference type="GeneID" id="54403786"/>
<dbReference type="PROSITE" id="PS50048">
    <property type="entry name" value="ZN2_CY6_FUNGAL_2"/>
    <property type="match status" value="1"/>
</dbReference>
<dbReference type="InterPro" id="IPR007219">
    <property type="entry name" value="XnlR_reg_dom"/>
</dbReference>
<dbReference type="CDD" id="cd00067">
    <property type="entry name" value="GAL4"/>
    <property type="match status" value="1"/>
</dbReference>
<dbReference type="AlphaFoldDB" id="A0A6A6AMT4"/>
<dbReference type="Gene3D" id="4.10.240.10">
    <property type="entry name" value="Zn(2)-C6 fungal-type DNA-binding domain"/>
    <property type="match status" value="1"/>
</dbReference>
<sequence length="651" mass="72221">MASNNTIITAPVKRACDSCHRRKVKCIGEGTNPCKNCVSAGLACTYNAIPQKKGPKGSRAKVLSELRESQRNAQLATGFSPEMGFDGRTMSSQFARTPGLLPPGLVENCLEFFFTHVYPSQPVLHRQRAQEAAVNMDRSTEAYCMVVALCAYVMIQANMKLPPSVLLRPELAHLSNVGFGHALLEESVRLRKGYDYRENPTHLTVLTSWFYYGCYFGLAKENTAWSYLREATTQAQLLGMHDEETYKHDPLDISRRRVLYWLLFMAERTYALHKHRPISLYPTIHTPSLDEVPSDRPVAIGLELMINLYKTIDDTFISLWNRVHSHVNPTWITQLQQQLSEAVPSYLECTEAQAVEIRVTQQWLRAMVWQLCVCQGLVSSVSNDTAVTFRYPIQISRDLLTMTHQFSQPAMEIHGVGLIEKLFDIACCLTDVVACTSFSPDAFALGPRDYVSRFLTLISTLRGGQARYLPLLLAKLSEVLPNLPLPRSLNLPQTIPTSIGLPAPGTGTVPSNVVEDFSTLPAMTSPAYPSNELARRIAAQTGAQLPFNTSQQPMMTVPTSHVEELSLYSSSHGTSHSSGSDHRSNSTTPGPYEPPMSQSHSQIIGHTPVQLQSSHSTHGHMNHHVGVNPTAYDSGFAASGYPVDPTMMFKQ</sequence>
<dbReference type="Pfam" id="PF00172">
    <property type="entry name" value="Zn_clus"/>
    <property type="match status" value="1"/>
</dbReference>
<dbReference type="PROSITE" id="PS00463">
    <property type="entry name" value="ZN2_CY6_FUNGAL_1"/>
    <property type="match status" value="1"/>
</dbReference>
<dbReference type="CDD" id="cd12148">
    <property type="entry name" value="fungal_TF_MHR"/>
    <property type="match status" value="1"/>
</dbReference>
<dbReference type="PANTHER" id="PTHR31668:SF20">
    <property type="entry name" value="ZN(II)2CYS6 TRANSCRIPTION FACTOR (EUROFUNG)"/>
    <property type="match status" value="1"/>
</dbReference>
<evidence type="ECO:0000259" key="4">
    <source>
        <dbReference type="PROSITE" id="PS50048"/>
    </source>
</evidence>
<keyword evidence="1" id="KW-0479">Metal-binding</keyword>
<dbReference type="Pfam" id="PF04082">
    <property type="entry name" value="Fungal_trans"/>
    <property type="match status" value="1"/>
</dbReference>
<dbReference type="InterPro" id="IPR036864">
    <property type="entry name" value="Zn2-C6_fun-type_DNA-bd_sf"/>
</dbReference>
<accession>A0A6A6AMT4</accession>
<evidence type="ECO:0000313" key="6">
    <source>
        <dbReference type="Proteomes" id="UP000799771"/>
    </source>
</evidence>
<dbReference type="Proteomes" id="UP000799771">
    <property type="component" value="Unassembled WGS sequence"/>
</dbReference>
<dbReference type="InterPro" id="IPR001138">
    <property type="entry name" value="Zn2Cys6_DnaBD"/>
</dbReference>
<dbReference type="RefSeq" id="XP_033526584.1">
    <property type="nucleotide sequence ID" value="XM_033663354.1"/>
</dbReference>
<keyword evidence="2" id="KW-0539">Nucleus</keyword>
<dbReference type="SMART" id="SM00066">
    <property type="entry name" value="GAL4"/>
    <property type="match status" value="1"/>
</dbReference>
<protein>
    <recommendedName>
        <fullName evidence="4">Zn(2)-C6 fungal-type domain-containing protein</fullName>
    </recommendedName>
</protein>
<dbReference type="GO" id="GO:0000981">
    <property type="term" value="F:DNA-binding transcription factor activity, RNA polymerase II-specific"/>
    <property type="evidence" value="ECO:0007669"/>
    <property type="project" value="InterPro"/>
</dbReference>
<feature type="compositionally biased region" description="Low complexity" evidence="3">
    <location>
        <begin position="569"/>
        <end position="578"/>
    </location>
</feature>
<dbReference type="SUPFAM" id="SSF57701">
    <property type="entry name" value="Zn2/Cys6 DNA-binding domain"/>
    <property type="match status" value="1"/>
</dbReference>
<dbReference type="GO" id="GO:0006351">
    <property type="term" value="P:DNA-templated transcription"/>
    <property type="evidence" value="ECO:0007669"/>
    <property type="project" value="InterPro"/>
</dbReference>
<dbReference type="GO" id="GO:0003677">
    <property type="term" value="F:DNA binding"/>
    <property type="evidence" value="ECO:0007669"/>
    <property type="project" value="InterPro"/>
</dbReference>
<proteinExistence type="predicted"/>
<dbReference type="InterPro" id="IPR050797">
    <property type="entry name" value="Carb_Metab_Trans_Reg"/>
</dbReference>
<name>A0A6A6AMT4_9PLEO</name>
<dbReference type="SMART" id="SM00906">
    <property type="entry name" value="Fungal_trans"/>
    <property type="match status" value="1"/>
</dbReference>
<dbReference type="EMBL" id="ML977501">
    <property type="protein sequence ID" value="KAF2132197.1"/>
    <property type="molecule type" value="Genomic_DNA"/>
</dbReference>